<feature type="region of interest" description="Disordered" evidence="2">
    <location>
        <begin position="524"/>
        <end position="548"/>
    </location>
</feature>
<dbReference type="InterPro" id="IPR011009">
    <property type="entry name" value="Kinase-like_dom_sf"/>
</dbReference>
<evidence type="ECO:0000313" key="4">
    <source>
        <dbReference type="EMBL" id="GBG32263.1"/>
    </source>
</evidence>
<organism evidence="4 5">
    <name type="scientific">Hondaea fermentalgiana</name>
    <dbReference type="NCBI Taxonomy" id="2315210"/>
    <lineage>
        <taxon>Eukaryota</taxon>
        <taxon>Sar</taxon>
        <taxon>Stramenopiles</taxon>
        <taxon>Bigyra</taxon>
        <taxon>Labyrinthulomycetes</taxon>
        <taxon>Thraustochytrida</taxon>
        <taxon>Thraustochytriidae</taxon>
        <taxon>Hondaea</taxon>
    </lineage>
</organism>
<dbReference type="Proteomes" id="UP000241890">
    <property type="component" value="Unassembled WGS sequence"/>
</dbReference>
<evidence type="ECO:0000256" key="2">
    <source>
        <dbReference type="SAM" id="MobiDB-lite"/>
    </source>
</evidence>
<dbReference type="CDD" id="cd13969">
    <property type="entry name" value="ADCK1-like"/>
    <property type="match status" value="1"/>
</dbReference>
<proteinExistence type="inferred from homology"/>
<feature type="compositionally biased region" description="Polar residues" evidence="2">
    <location>
        <begin position="526"/>
        <end position="542"/>
    </location>
</feature>
<dbReference type="EMBL" id="BEYU01000119">
    <property type="protein sequence ID" value="GBG32263.1"/>
    <property type="molecule type" value="Genomic_DNA"/>
</dbReference>
<reference evidence="4 5" key="1">
    <citation type="submission" date="2017-12" db="EMBL/GenBank/DDBJ databases">
        <title>Sequencing, de novo assembly and annotation of complete genome of a new Thraustochytrid species, strain FCC1311.</title>
        <authorList>
            <person name="Sedici K."/>
            <person name="Godart F."/>
            <person name="Aiese Cigliano R."/>
            <person name="Sanseverino W."/>
            <person name="Barakat M."/>
            <person name="Ortet P."/>
            <person name="Marechal E."/>
            <person name="Cagnac O."/>
            <person name="Amato A."/>
        </authorList>
    </citation>
    <scope>NUCLEOTIDE SEQUENCE [LARGE SCALE GENOMIC DNA]</scope>
</reference>
<dbReference type="InterPro" id="IPR004147">
    <property type="entry name" value="ABC1_dom"/>
</dbReference>
<accession>A0A2R5GUC3</accession>
<comment type="caution">
    <text evidence="4">The sequence shown here is derived from an EMBL/GenBank/DDBJ whole genome shotgun (WGS) entry which is preliminary data.</text>
</comment>
<evidence type="ECO:0000256" key="1">
    <source>
        <dbReference type="ARBA" id="ARBA00009670"/>
    </source>
</evidence>
<evidence type="ECO:0000313" key="5">
    <source>
        <dbReference type="Proteomes" id="UP000241890"/>
    </source>
</evidence>
<dbReference type="Pfam" id="PF03109">
    <property type="entry name" value="ABC1"/>
    <property type="match status" value="1"/>
</dbReference>
<gene>
    <name evidence="4" type="ORF">FCC1311_084882</name>
</gene>
<dbReference type="PANTHER" id="PTHR43173:SF28">
    <property type="entry name" value="AARF DOMAIN CONTAINING KINASE 5"/>
    <property type="match status" value="1"/>
</dbReference>
<comment type="similarity">
    <text evidence="1">Belongs to the protein kinase superfamily. ADCK protein kinase family.</text>
</comment>
<dbReference type="AlphaFoldDB" id="A0A2R5GUC3"/>
<feature type="domain" description="ABC1 atypical kinase-like" evidence="3">
    <location>
        <begin position="136"/>
        <end position="388"/>
    </location>
</feature>
<dbReference type="OrthoDB" id="427480at2759"/>
<dbReference type="InterPro" id="IPR051130">
    <property type="entry name" value="Mito_struct-func_regulator"/>
</dbReference>
<dbReference type="PANTHER" id="PTHR43173">
    <property type="entry name" value="ABC1 FAMILY PROTEIN"/>
    <property type="match status" value="1"/>
</dbReference>
<sequence>MSNTNQNEKYKERRNSRAQVALLEDTTQISGKQRAEALVVDGVRIARTVSTFCRIALLYKWSKVQARLAVMMESDKGEKDNDKETVSHREKAHARGAQLALELCRKNGGVFVKFGQHAASLKGALPRQYIEALGTLQDRAQARPLAEVMATLEEEIGAEALRDLVAHVDEEAVGCASLAQVHRAELRDGRIVALKVQHRDLLRVLRSDLHLVKYLDAAAAWLFANEGFSLAWAVREFEENLTRELDFLEEAQNCERSAGYFARDPRLRGKVRVPGVHWELTTPRLVCMDYIKGIPIAKVDELKRAGVEPSRVASIVLDAFAAMIFEYGFVHCDPHPGNLLVCPESDSSKELSIALLDHGLYRDLGSRFRRGNCQLWEAMILQDQAALRTACEDMGMPSLWDLMPFIFVNRTVDTRATLGDRARLTSAELQEIKDRLGIADLGLASVGSLADKLPDDMVLVLKTMHLVKDLNDMLGGSNRNRFLVYAKAAVRGDDAGMAPYTLRWSLFQARFYLNEARTRAWLDASGPSSQAEPVQQSLSAVMSESFDP</sequence>
<dbReference type="GO" id="GO:0016301">
    <property type="term" value="F:kinase activity"/>
    <property type="evidence" value="ECO:0007669"/>
    <property type="project" value="UniProtKB-KW"/>
</dbReference>
<keyword evidence="5" id="KW-1185">Reference proteome</keyword>
<name>A0A2R5GUC3_9STRA</name>
<dbReference type="SUPFAM" id="SSF56112">
    <property type="entry name" value="Protein kinase-like (PK-like)"/>
    <property type="match status" value="1"/>
</dbReference>
<evidence type="ECO:0000259" key="3">
    <source>
        <dbReference type="Pfam" id="PF03109"/>
    </source>
</evidence>
<protein>
    <submittedName>
        <fullName evidence="4">Atypical kinase COQ8B, mitochondrial</fullName>
    </submittedName>
</protein>
<dbReference type="InParanoid" id="A0A2R5GUC3"/>
<dbReference type="InterPro" id="IPR045307">
    <property type="entry name" value="ADCK1_dom"/>
</dbReference>
<keyword evidence="4" id="KW-0418">Kinase</keyword>
<keyword evidence="4" id="KW-0808">Transferase</keyword>